<feature type="chain" id="PRO_5040996891" description="DUF4124 domain-containing protein" evidence="2">
    <location>
        <begin position="29"/>
        <end position="119"/>
    </location>
</feature>
<feature type="compositionally biased region" description="Polar residues" evidence="1">
    <location>
        <begin position="93"/>
        <end position="105"/>
    </location>
</feature>
<evidence type="ECO:0000256" key="1">
    <source>
        <dbReference type="SAM" id="MobiDB-lite"/>
    </source>
</evidence>
<evidence type="ECO:0000313" key="4">
    <source>
        <dbReference type="Proteomes" id="UP000480854"/>
    </source>
</evidence>
<feature type="signal peptide" evidence="2">
    <location>
        <begin position="1"/>
        <end position="28"/>
    </location>
</feature>
<evidence type="ECO:0000256" key="2">
    <source>
        <dbReference type="SAM" id="SignalP"/>
    </source>
</evidence>
<gene>
    <name evidence="3" type="ORF">DS843_08805</name>
</gene>
<organism evidence="3 4">
    <name type="scientific">Roseomonas genomospecies 6</name>
    <dbReference type="NCBI Taxonomy" id="214106"/>
    <lineage>
        <taxon>Bacteria</taxon>
        <taxon>Pseudomonadati</taxon>
        <taxon>Pseudomonadota</taxon>
        <taxon>Alphaproteobacteria</taxon>
        <taxon>Acetobacterales</taxon>
        <taxon>Roseomonadaceae</taxon>
        <taxon>Roseomonas</taxon>
    </lineage>
</organism>
<feature type="region of interest" description="Disordered" evidence="1">
    <location>
        <begin position="42"/>
        <end position="119"/>
    </location>
</feature>
<accession>A0A9W7NL39</accession>
<name>A0A9W7NL39_9PROT</name>
<evidence type="ECO:0000313" key="3">
    <source>
        <dbReference type="EMBL" id="KAA0681863.1"/>
    </source>
</evidence>
<proteinExistence type="predicted"/>
<keyword evidence="2" id="KW-0732">Signal</keyword>
<keyword evidence="4" id="KW-1185">Reference proteome</keyword>
<reference evidence="3 4" key="1">
    <citation type="submission" date="2018-07" db="EMBL/GenBank/DDBJ databases">
        <title>Genome sequence of Azospirillum sp. ATCC 49961.</title>
        <authorList>
            <person name="Sant'Anna F.H."/>
            <person name="Baldani J.I."/>
            <person name="Zilli J.E."/>
            <person name="Reis V.M."/>
            <person name="Hartmann A."/>
            <person name="Cruz L."/>
            <person name="de Souza E.M."/>
            <person name="de Oliveira Pedrosa F."/>
            <person name="Passaglia L.M.P."/>
        </authorList>
    </citation>
    <scope>NUCLEOTIDE SEQUENCE [LARGE SCALE GENOMIC DNA]</scope>
    <source>
        <strain evidence="3 4">ATCC 49961</strain>
    </source>
</reference>
<protein>
    <recommendedName>
        <fullName evidence="5">DUF4124 domain-containing protein</fullName>
    </recommendedName>
</protein>
<feature type="compositionally biased region" description="Basic and acidic residues" evidence="1">
    <location>
        <begin position="59"/>
        <end position="72"/>
    </location>
</feature>
<feature type="compositionally biased region" description="Polar residues" evidence="1">
    <location>
        <begin position="42"/>
        <end position="58"/>
    </location>
</feature>
<dbReference type="Proteomes" id="UP000480854">
    <property type="component" value="Unassembled WGS sequence"/>
</dbReference>
<sequence length="119" mass="12758">MNMMEAPMLRIVAFSGLLALAAPTAATANCYLSPLGDPGSLTGQSYRCSDGSSGTYRTDGTRGDSIRHRDSDGGTTTYRPSPLSRPDDLMGQTFRQSGPSTNFGFDSSPPPSSFRLRQW</sequence>
<dbReference type="AlphaFoldDB" id="A0A9W7NL39"/>
<dbReference type="EMBL" id="QOKW01000005">
    <property type="protein sequence ID" value="KAA0681863.1"/>
    <property type="molecule type" value="Genomic_DNA"/>
</dbReference>
<evidence type="ECO:0008006" key="5">
    <source>
        <dbReference type="Google" id="ProtNLM"/>
    </source>
</evidence>
<comment type="caution">
    <text evidence="3">The sequence shown here is derived from an EMBL/GenBank/DDBJ whole genome shotgun (WGS) entry which is preliminary data.</text>
</comment>